<dbReference type="AlphaFoldDB" id="A0A934IMU6"/>
<dbReference type="PANTHER" id="PTHR48207:SF4">
    <property type="entry name" value="BLL6097 PROTEIN"/>
    <property type="match status" value="1"/>
</dbReference>
<keyword evidence="1 2" id="KW-0808">Transferase</keyword>
<evidence type="ECO:0000256" key="1">
    <source>
        <dbReference type="ARBA" id="ARBA00022679"/>
    </source>
</evidence>
<evidence type="ECO:0000313" key="3">
    <source>
        <dbReference type="Proteomes" id="UP000609531"/>
    </source>
</evidence>
<evidence type="ECO:0000313" key="2">
    <source>
        <dbReference type="EMBL" id="MBJ3775341.1"/>
    </source>
</evidence>
<keyword evidence="3" id="KW-1185">Reference proteome</keyword>
<dbReference type="InterPro" id="IPR050483">
    <property type="entry name" value="CoA-transferase_III_domain"/>
</dbReference>
<sequence>METNQGALSSIRVVDFTTMMAGPYCTRYLADMGAEVIKIEAEGGDYLRTQAPLREGKSTYFGHLNAGKKSVVLDLKNPDDLAKAKALVDTADVVVENFRPGVMARFGLGYEATAATNPGLVYCAISGFGQTGVGIDRPAYAQIIQASSGYDLANLHYQQELTRPANAVFFFADVLSAAYATIAINAALVQRGQTGKGQMIDLSLLEGILHLMPYEVQEAQFPATQSRPIYRPFRTTDGFVMIIANTQRNFEMLARAMDREDLIADADFATPKARYANFNRFCEVIEAWTSQRTSAACEETLIAGQVPCARYRTVREAMADPQLAARHALETVGDAAGSFLVPNLPFKMTGAAVEVGHRVPELGADDIDALIATRGAKVSV</sequence>
<dbReference type="Pfam" id="PF02515">
    <property type="entry name" value="CoA_transf_3"/>
    <property type="match status" value="1"/>
</dbReference>
<dbReference type="EMBL" id="JAEKJA010000003">
    <property type="protein sequence ID" value="MBJ3775341.1"/>
    <property type="molecule type" value="Genomic_DNA"/>
</dbReference>
<dbReference type="InterPro" id="IPR044855">
    <property type="entry name" value="CoA-Trfase_III_dom3_sf"/>
</dbReference>
<dbReference type="SUPFAM" id="SSF89796">
    <property type="entry name" value="CoA-transferase family III (CaiB/BaiF)"/>
    <property type="match status" value="1"/>
</dbReference>
<dbReference type="Gene3D" id="3.30.1540.10">
    <property type="entry name" value="formyl-coa transferase, domain 3"/>
    <property type="match status" value="1"/>
</dbReference>
<dbReference type="Gene3D" id="3.40.50.10540">
    <property type="entry name" value="Crotonobetainyl-coa:carnitine coa-transferase, domain 1"/>
    <property type="match status" value="1"/>
</dbReference>
<proteinExistence type="predicted"/>
<dbReference type="RefSeq" id="WP_198881209.1">
    <property type="nucleotide sequence ID" value="NZ_JAEKJA010000003.1"/>
</dbReference>
<dbReference type="Proteomes" id="UP000609531">
    <property type="component" value="Unassembled WGS sequence"/>
</dbReference>
<reference evidence="2" key="1">
    <citation type="submission" date="2020-12" db="EMBL/GenBank/DDBJ databases">
        <title>Bacterial taxonomy.</title>
        <authorList>
            <person name="Pan X."/>
        </authorList>
    </citation>
    <scope>NUCLEOTIDE SEQUENCE</scope>
    <source>
        <strain evidence="2">B2012</strain>
    </source>
</reference>
<accession>A0A934IMU6</accession>
<comment type="caution">
    <text evidence="2">The sequence shown here is derived from an EMBL/GenBank/DDBJ whole genome shotgun (WGS) entry which is preliminary data.</text>
</comment>
<dbReference type="InterPro" id="IPR003673">
    <property type="entry name" value="CoA-Trfase_fam_III"/>
</dbReference>
<protein>
    <submittedName>
        <fullName evidence="2">CoA transferase</fullName>
    </submittedName>
</protein>
<dbReference type="PANTHER" id="PTHR48207">
    <property type="entry name" value="SUCCINATE--HYDROXYMETHYLGLUTARATE COA-TRANSFERASE"/>
    <property type="match status" value="1"/>
</dbReference>
<dbReference type="GO" id="GO:0008410">
    <property type="term" value="F:CoA-transferase activity"/>
    <property type="evidence" value="ECO:0007669"/>
    <property type="project" value="TreeGrafter"/>
</dbReference>
<organism evidence="2 3">
    <name type="scientific">Acuticoccus mangrovi</name>
    <dbReference type="NCBI Taxonomy" id="2796142"/>
    <lineage>
        <taxon>Bacteria</taxon>
        <taxon>Pseudomonadati</taxon>
        <taxon>Pseudomonadota</taxon>
        <taxon>Alphaproteobacteria</taxon>
        <taxon>Hyphomicrobiales</taxon>
        <taxon>Amorphaceae</taxon>
        <taxon>Acuticoccus</taxon>
    </lineage>
</organism>
<gene>
    <name evidence="2" type="ORF">JCR33_06565</name>
</gene>
<dbReference type="InterPro" id="IPR023606">
    <property type="entry name" value="CoA-Trfase_III_dom_1_sf"/>
</dbReference>
<name>A0A934IMU6_9HYPH</name>